<dbReference type="SUPFAM" id="SSF90123">
    <property type="entry name" value="ABC transporter transmembrane region"/>
    <property type="match status" value="1"/>
</dbReference>
<dbReference type="EMBL" id="JBHHMI010000002">
    <property type="protein sequence ID" value="MFB5266026.1"/>
    <property type="molecule type" value="Genomic_DNA"/>
</dbReference>
<comment type="caution">
    <text evidence="10">The sequence shown here is derived from an EMBL/GenBank/DDBJ whole genome shotgun (WGS) entry which is preliminary data.</text>
</comment>
<feature type="transmembrane region" description="Helical" evidence="7">
    <location>
        <begin position="241"/>
        <end position="260"/>
    </location>
</feature>
<accession>A0ABV5AP94</accession>
<dbReference type="PROSITE" id="PS50893">
    <property type="entry name" value="ABC_TRANSPORTER_2"/>
    <property type="match status" value="1"/>
</dbReference>
<evidence type="ECO:0000256" key="2">
    <source>
        <dbReference type="ARBA" id="ARBA00022692"/>
    </source>
</evidence>
<evidence type="ECO:0000256" key="4">
    <source>
        <dbReference type="ARBA" id="ARBA00022840"/>
    </source>
</evidence>
<evidence type="ECO:0000259" key="8">
    <source>
        <dbReference type="PROSITE" id="PS50893"/>
    </source>
</evidence>
<dbReference type="PANTHER" id="PTHR24221">
    <property type="entry name" value="ATP-BINDING CASSETTE SUB-FAMILY B"/>
    <property type="match status" value="1"/>
</dbReference>
<dbReference type="InterPro" id="IPR036640">
    <property type="entry name" value="ABC1_TM_sf"/>
</dbReference>
<feature type="transmembrane region" description="Helical" evidence="7">
    <location>
        <begin position="272"/>
        <end position="293"/>
    </location>
</feature>
<dbReference type="Pfam" id="PF00664">
    <property type="entry name" value="ABC_membrane"/>
    <property type="match status" value="1"/>
</dbReference>
<dbReference type="PANTHER" id="PTHR24221:SF646">
    <property type="entry name" value="HAEMOLYSIN SECRETION ATP-BINDING PROTEIN"/>
    <property type="match status" value="1"/>
</dbReference>
<evidence type="ECO:0000256" key="1">
    <source>
        <dbReference type="ARBA" id="ARBA00004651"/>
    </source>
</evidence>
<keyword evidence="6 7" id="KW-0472">Membrane</keyword>
<evidence type="ECO:0000313" key="10">
    <source>
        <dbReference type="EMBL" id="MFB5266026.1"/>
    </source>
</evidence>
<dbReference type="PROSITE" id="PS00211">
    <property type="entry name" value="ABC_TRANSPORTER_1"/>
    <property type="match status" value="1"/>
</dbReference>
<keyword evidence="3" id="KW-0547">Nucleotide-binding</keyword>
<dbReference type="InterPro" id="IPR003439">
    <property type="entry name" value="ABC_transporter-like_ATP-bd"/>
</dbReference>
<dbReference type="Proteomes" id="UP001580346">
    <property type="component" value="Unassembled WGS sequence"/>
</dbReference>
<evidence type="ECO:0000259" key="9">
    <source>
        <dbReference type="PROSITE" id="PS50929"/>
    </source>
</evidence>
<feature type="transmembrane region" description="Helical" evidence="7">
    <location>
        <begin position="47"/>
        <end position="67"/>
    </location>
</feature>
<dbReference type="RefSeq" id="WP_375353575.1">
    <property type="nucleotide sequence ID" value="NZ_JBHHMI010000002.1"/>
</dbReference>
<sequence>MWQVRPLAVTCWVLLMLLISAIPAMQIWLQKVSIDAISTATANTANLLPVLLLVASIYGLNIINSILSETSEYLFNIAKEDTNFRLQRSVLRKSLYVPYYYYEDARFYDELSMVSQALSRSGAEVIRSAFTSFSNVVSLFTVVVMLNIVHWSLPLLLISSTLPGIIILLIAKKRRYRLAVATTQQGREIDYTFRLMLSKHAAKEIRIFQLGDLLIKRWAHLFVSVRNKVLKQYAKEGRGRIAGVLILQFSALAVAIMLVMQINKNVLTLGDYVALMSAVVIVQGTMGSIGANLGQVLEMSSFINHLYQYLALPEASKSTGELEFPQHYEQLRVSGLHFTYPNTERKVLTDISFTVKRGETIAIVGENGAGKTTLMNCLLGLYSPSQGNIYIDNEALQNFSIDSYLTHVSAVFQQFVQYNYSIHDNVAFGAMHKQLSQDETLDALTAVGLNEMVHRLSEGMGTRLGSEFKGGVELSGGQWQRIAIARATVRDAEILILDEPTSALDPLAELEIFRTFQSLAAGRTAFMVSHRLGPARLADRILVLKNGVLVEQGNHDELIQLGGEYKAMFQAQAEWYQEENVYDVVG</sequence>
<gene>
    <name evidence="10" type="ORF">ACE41H_04385</name>
</gene>
<dbReference type="Gene3D" id="3.40.50.300">
    <property type="entry name" value="P-loop containing nucleotide triphosphate hydrolases"/>
    <property type="match status" value="1"/>
</dbReference>
<keyword evidence="4 10" id="KW-0067">ATP-binding</keyword>
<dbReference type="Gene3D" id="1.20.1560.10">
    <property type="entry name" value="ABC transporter type 1, transmembrane domain"/>
    <property type="match status" value="1"/>
</dbReference>
<dbReference type="InterPro" id="IPR027417">
    <property type="entry name" value="P-loop_NTPase"/>
</dbReference>
<dbReference type="Pfam" id="PF00005">
    <property type="entry name" value="ABC_tran"/>
    <property type="match status" value="1"/>
</dbReference>
<feature type="transmembrane region" description="Helical" evidence="7">
    <location>
        <begin position="125"/>
        <end position="145"/>
    </location>
</feature>
<feature type="domain" description="ABC transporter" evidence="8">
    <location>
        <begin position="331"/>
        <end position="571"/>
    </location>
</feature>
<keyword evidence="2 7" id="KW-0812">Transmembrane</keyword>
<dbReference type="InterPro" id="IPR003593">
    <property type="entry name" value="AAA+_ATPase"/>
</dbReference>
<dbReference type="InterPro" id="IPR039421">
    <property type="entry name" value="Type_1_exporter"/>
</dbReference>
<dbReference type="InterPro" id="IPR017871">
    <property type="entry name" value="ABC_transporter-like_CS"/>
</dbReference>
<dbReference type="PROSITE" id="PS50929">
    <property type="entry name" value="ABC_TM1F"/>
    <property type="match status" value="1"/>
</dbReference>
<organism evidence="10 11">
    <name type="scientific">Paenibacillus enshidis</name>
    <dbReference type="NCBI Taxonomy" id="1458439"/>
    <lineage>
        <taxon>Bacteria</taxon>
        <taxon>Bacillati</taxon>
        <taxon>Bacillota</taxon>
        <taxon>Bacilli</taxon>
        <taxon>Bacillales</taxon>
        <taxon>Paenibacillaceae</taxon>
        <taxon>Paenibacillus</taxon>
    </lineage>
</organism>
<comment type="subcellular location">
    <subcellularLocation>
        <location evidence="1">Cell membrane</location>
        <topology evidence="1">Multi-pass membrane protein</topology>
    </subcellularLocation>
</comment>
<proteinExistence type="predicted"/>
<evidence type="ECO:0000256" key="6">
    <source>
        <dbReference type="ARBA" id="ARBA00023136"/>
    </source>
</evidence>
<keyword evidence="5 7" id="KW-1133">Transmembrane helix</keyword>
<evidence type="ECO:0000256" key="7">
    <source>
        <dbReference type="SAM" id="Phobius"/>
    </source>
</evidence>
<reference evidence="10 11" key="1">
    <citation type="submission" date="2024-09" db="EMBL/GenBank/DDBJ databases">
        <title>Paenibacillus zeirhizospherea sp. nov., isolated from surface of the maize (Zea mays) roots in a horticulture field, Hungary.</title>
        <authorList>
            <person name="Marton D."/>
            <person name="Farkas M."/>
            <person name="Bedics A."/>
            <person name="Toth E."/>
            <person name="Tancsics A."/>
            <person name="Boka K."/>
            <person name="Maroti G."/>
            <person name="Kriszt B."/>
            <person name="Cserhati M."/>
        </authorList>
    </citation>
    <scope>NUCLEOTIDE SEQUENCE [LARGE SCALE GENOMIC DNA]</scope>
    <source>
        <strain evidence="10 11">KCTC 33519</strain>
    </source>
</reference>
<feature type="domain" description="ABC transmembrane type-1" evidence="9">
    <location>
        <begin position="13"/>
        <end position="298"/>
    </location>
</feature>
<dbReference type="SMART" id="SM00382">
    <property type="entry name" value="AAA"/>
    <property type="match status" value="1"/>
</dbReference>
<keyword evidence="11" id="KW-1185">Reference proteome</keyword>
<name>A0ABV5AP94_9BACL</name>
<evidence type="ECO:0000313" key="11">
    <source>
        <dbReference type="Proteomes" id="UP001580346"/>
    </source>
</evidence>
<feature type="transmembrane region" description="Helical" evidence="7">
    <location>
        <begin position="151"/>
        <end position="171"/>
    </location>
</feature>
<protein>
    <submittedName>
        <fullName evidence="10">ABC transporter ATP-binding protein</fullName>
    </submittedName>
</protein>
<dbReference type="InterPro" id="IPR011527">
    <property type="entry name" value="ABC1_TM_dom"/>
</dbReference>
<dbReference type="GO" id="GO:0005524">
    <property type="term" value="F:ATP binding"/>
    <property type="evidence" value="ECO:0007669"/>
    <property type="project" value="UniProtKB-KW"/>
</dbReference>
<evidence type="ECO:0000256" key="3">
    <source>
        <dbReference type="ARBA" id="ARBA00022741"/>
    </source>
</evidence>
<dbReference type="SUPFAM" id="SSF52540">
    <property type="entry name" value="P-loop containing nucleoside triphosphate hydrolases"/>
    <property type="match status" value="1"/>
</dbReference>
<evidence type="ECO:0000256" key="5">
    <source>
        <dbReference type="ARBA" id="ARBA00022989"/>
    </source>
</evidence>